<evidence type="ECO:0000256" key="1">
    <source>
        <dbReference type="ARBA" id="ARBA00004496"/>
    </source>
</evidence>
<keyword evidence="6 8" id="KW-0012">Acyltransferase</keyword>
<proteinExistence type="inferred from homology"/>
<dbReference type="PANTHER" id="PTHR20919">
    <property type="entry name" value="HOMOSERINE O-SUCCINYLTRANSFERASE"/>
    <property type="match status" value="1"/>
</dbReference>
<feature type="binding site" evidence="8">
    <location>
        <position position="249"/>
    </location>
    <ligand>
        <name>substrate</name>
    </ligand>
</feature>
<dbReference type="FunFam" id="3.40.50.880:FF:000004">
    <property type="entry name" value="Homoserine O-succinyltransferase"/>
    <property type="match status" value="1"/>
</dbReference>
<dbReference type="InterPro" id="IPR029062">
    <property type="entry name" value="Class_I_gatase-like"/>
</dbReference>
<name>A0A1H9NJQ5_9BACI</name>
<evidence type="ECO:0000256" key="6">
    <source>
        <dbReference type="ARBA" id="ARBA00023315"/>
    </source>
</evidence>
<feature type="binding site" evidence="8">
    <location>
        <position position="163"/>
    </location>
    <ligand>
        <name>substrate</name>
    </ligand>
</feature>
<dbReference type="CDD" id="cd03131">
    <property type="entry name" value="GATase1_HTS"/>
    <property type="match status" value="1"/>
</dbReference>
<feature type="site" description="Important for acyl-CoA specificity" evidence="8">
    <location>
        <position position="111"/>
    </location>
</feature>
<comment type="catalytic activity">
    <reaction evidence="7 8">
        <text>L-homoserine + acetyl-CoA = O-acetyl-L-homoserine + CoA</text>
        <dbReference type="Rhea" id="RHEA:13701"/>
        <dbReference type="ChEBI" id="CHEBI:57287"/>
        <dbReference type="ChEBI" id="CHEBI:57288"/>
        <dbReference type="ChEBI" id="CHEBI:57476"/>
        <dbReference type="ChEBI" id="CHEBI:57716"/>
        <dbReference type="EC" id="2.3.1.31"/>
    </reaction>
</comment>
<dbReference type="Proteomes" id="UP000199687">
    <property type="component" value="Unassembled WGS sequence"/>
</dbReference>
<evidence type="ECO:0000256" key="5">
    <source>
        <dbReference type="ARBA" id="ARBA00023167"/>
    </source>
</evidence>
<evidence type="ECO:0000256" key="7">
    <source>
        <dbReference type="ARBA" id="ARBA00049043"/>
    </source>
</evidence>
<dbReference type="STRING" id="531814.SAMN04487944_103168"/>
<comment type="similarity">
    <text evidence="8">Belongs to the MetA family.</text>
</comment>
<evidence type="ECO:0000313" key="10">
    <source>
        <dbReference type="EMBL" id="SER35895.1"/>
    </source>
</evidence>
<feature type="active site" description="Proton acceptor" evidence="8">
    <location>
        <position position="235"/>
    </location>
</feature>
<dbReference type="EC" id="2.3.1.31" evidence="8"/>
<evidence type="ECO:0000256" key="2">
    <source>
        <dbReference type="ARBA" id="ARBA00022490"/>
    </source>
</evidence>
<dbReference type="UniPathway" id="UPA00051">
    <property type="reaction ID" value="UER00074"/>
</dbReference>
<dbReference type="PIRSF" id="PIRSF000450">
    <property type="entry name" value="H_ser_succinyltr"/>
    <property type="match status" value="1"/>
</dbReference>
<dbReference type="EMBL" id="FOGL01000003">
    <property type="protein sequence ID" value="SER35895.1"/>
    <property type="molecule type" value="Genomic_DNA"/>
</dbReference>
<comment type="caution">
    <text evidence="8">Lacks conserved residue(s) required for the propagation of feature annotation.</text>
</comment>
<keyword evidence="2 8" id="KW-0963">Cytoplasm</keyword>
<comment type="pathway">
    <text evidence="8">Amino-acid biosynthesis; L-methionine biosynthesis via de novo pathway; O-acetyl-L-homoserine from L-homoserine: step 1/1.</text>
</comment>
<dbReference type="InterPro" id="IPR033752">
    <property type="entry name" value="MetA_family"/>
</dbReference>
<dbReference type="InterPro" id="IPR005697">
    <property type="entry name" value="HST_MetA"/>
</dbReference>
<reference evidence="10 11" key="1">
    <citation type="submission" date="2016-10" db="EMBL/GenBank/DDBJ databases">
        <authorList>
            <person name="de Groot N.N."/>
        </authorList>
    </citation>
    <scope>NUCLEOTIDE SEQUENCE [LARGE SCALE GENOMIC DNA]</scope>
    <source>
        <strain evidence="10 11">CGMCC 1.7727</strain>
    </source>
</reference>
<evidence type="ECO:0000256" key="8">
    <source>
        <dbReference type="HAMAP-Rule" id="MF_00295"/>
    </source>
</evidence>
<dbReference type="Pfam" id="PF04204">
    <property type="entry name" value="HTS"/>
    <property type="match status" value="1"/>
</dbReference>
<dbReference type="GO" id="GO:0019281">
    <property type="term" value="P:L-methionine biosynthetic process from homoserine via O-succinyl-L-homoserine and cystathionine"/>
    <property type="evidence" value="ECO:0007669"/>
    <property type="project" value="InterPro"/>
</dbReference>
<dbReference type="NCBIfam" id="TIGR01001">
    <property type="entry name" value="metA"/>
    <property type="match status" value="1"/>
</dbReference>
<dbReference type="Gene3D" id="3.40.50.880">
    <property type="match status" value="1"/>
</dbReference>
<keyword evidence="4 8" id="KW-0808">Transferase</keyword>
<feature type="site" description="Important for substrate specificity" evidence="8">
    <location>
        <position position="192"/>
    </location>
</feature>
<feature type="active site" description="Acyl-thioester intermediate" evidence="8 9">
    <location>
        <position position="142"/>
    </location>
</feature>
<dbReference type="GO" id="GO:0005737">
    <property type="term" value="C:cytoplasm"/>
    <property type="evidence" value="ECO:0007669"/>
    <property type="project" value="UniProtKB-SubCell"/>
</dbReference>
<feature type="active site" evidence="8">
    <location>
        <position position="237"/>
    </location>
</feature>
<dbReference type="RefSeq" id="WP_089739724.1">
    <property type="nucleotide sequence ID" value="NZ_FOGL01000003.1"/>
</dbReference>
<accession>A0A1H9NJQ5</accession>
<dbReference type="PANTHER" id="PTHR20919:SF0">
    <property type="entry name" value="HOMOSERINE O-SUCCINYLTRANSFERASE"/>
    <property type="match status" value="1"/>
</dbReference>
<evidence type="ECO:0000256" key="4">
    <source>
        <dbReference type="ARBA" id="ARBA00022679"/>
    </source>
</evidence>
<evidence type="ECO:0000256" key="9">
    <source>
        <dbReference type="PIRSR" id="PIRSR000450-1"/>
    </source>
</evidence>
<comment type="function">
    <text evidence="8">Transfers an acetyl group from acetyl-CoA to L-homoserine, forming acetyl-L-homoserine.</text>
</comment>
<sequence length="301" mass="34885">MPIKVPDLLPAKSKLQEENIFVMDESRAFSQDIRPLKILILNLMPLKQQTETHLLRLLGNSPLQLEVGLLHTSTHTSRNTSAEHLKQFYQSINDVKANRYDGLIITGAPIEKLPYEDVTYWEELSEIMEWSKSNVTSTMHICWGAMAGLYYHYNIDKYMMDEKLSGIFTHSLTDPCEKLLSGFDEEFVVPHSRNADIRKSDIEKIPELKILSESEQAGVYIVASKDGKQIFVTGHPEYDAFTLQKEYERDKEAGLNPVLPVNYYPDDDSEKTPKLRWRTHSNMLISNWLNYYVYQETPYKL</sequence>
<evidence type="ECO:0000256" key="3">
    <source>
        <dbReference type="ARBA" id="ARBA00022605"/>
    </source>
</evidence>
<dbReference type="OrthoDB" id="9772423at2"/>
<gene>
    <name evidence="8" type="primary">metAA</name>
    <name evidence="10" type="ORF">SAMN04487944_103168</name>
</gene>
<comment type="subcellular location">
    <subcellularLocation>
        <location evidence="1 8">Cytoplasm</location>
    </subcellularLocation>
</comment>
<keyword evidence="5 8" id="KW-0486">Methionine biosynthesis</keyword>
<dbReference type="GO" id="GO:0008899">
    <property type="term" value="F:homoserine O-succinyltransferase activity"/>
    <property type="evidence" value="ECO:0007669"/>
    <property type="project" value="UniProtKB-UniRule"/>
</dbReference>
<organism evidence="10 11">
    <name type="scientific">Gracilibacillus ureilyticus</name>
    <dbReference type="NCBI Taxonomy" id="531814"/>
    <lineage>
        <taxon>Bacteria</taxon>
        <taxon>Bacillati</taxon>
        <taxon>Bacillota</taxon>
        <taxon>Bacilli</taxon>
        <taxon>Bacillales</taxon>
        <taxon>Bacillaceae</taxon>
        <taxon>Gracilibacillus</taxon>
    </lineage>
</organism>
<protein>
    <recommendedName>
        <fullName evidence="8">Homoserine O-acetyltransferase</fullName>
        <shortName evidence="8">HAT</shortName>
        <ecNumber evidence="8">2.3.1.31</ecNumber>
    </recommendedName>
    <alternativeName>
        <fullName evidence="8">Homoserine transacetylase</fullName>
        <shortName evidence="8">HTA</shortName>
    </alternativeName>
</protein>
<dbReference type="SUPFAM" id="SSF52317">
    <property type="entry name" value="Class I glutamine amidotransferase-like"/>
    <property type="match status" value="1"/>
</dbReference>
<dbReference type="AlphaFoldDB" id="A0A1H9NJQ5"/>
<keyword evidence="11" id="KW-1185">Reference proteome</keyword>
<dbReference type="HAMAP" id="MF_00295">
    <property type="entry name" value="MetA_acyltransf"/>
    <property type="match status" value="1"/>
</dbReference>
<evidence type="ECO:0000313" key="11">
    <source>
        <dbReference type="Proteomes" id="UP000199687"/>
    </source>
</evidence>
<feature type="binding site" evidence="8">
    <location>
        <position position="192"/>
    </location>
    <ligand>
        <name>substrate</name>
    </ligand>
</feature>
<dbReference type="GO" id="GO:0004414">
    <property type="term" value="F:homoserine O-acetyltransferase activity"/>
    <property type="evidence" value="ECO:0007669"/>
    <property type="project" value="UniProtKB-EC"/>
</dbReference>
<keyword evidence="3 8" id="KW-0028">Amino-acid biosynthesis</keyword>